<dbReference type="Pfam" id="PF14716">
    <property type="entry name" value="HHH_8"/>
    <property type="match status" value="1"/>
</dbReference>
<proteinExistence type="inferred from homology"/>
<dbReference type="Proteomes" id="UP000030752">
    <property type="component" value="Unassembled WGS sequence"/>
</dbReference>
<feature type="compositionally biased region" description="Pro residues" evidence="8">
    <location>
        <begin position="112"/>
        <end position="122"/>
    </location>
</feature>
<name>W2RRL4_CYPE1</name>
<dbReference type="FunFam" id="1.10.150.110:FF:000005">
    <property type="entry name" value="DNA polymerase POL4"/>
    <property type="match status" value="1"/>
</dbReference>
<dbReference type="Gene3D" id="3.30.210.10">
    <property type="entry name" value="DNA polymerase, thumb domain"/>
    <property type="match status" value="1"/>
</dbReference>
<organism evidence="10 11">
    <name type="scientific">Cyphellophora europaea (strain CBS 101466)</name>
    <name type="common">Phialophora europaea</name>
    <dbReference type="NCBI Taxonomy" id="1220924"/>
    <lineage>
        <taxon>Eukaryota</taxon>
        <taxon>Fungi</taxon>
        <taxon>Dikarya</taxon>
        <taxon>Ascomycota</taxon>
        <taxon>Pezizomycotina</taxon>
        <taxon>Eurotiomycetes</taxon>
        <taxon>Chaetothyriomycetidae</taxon>
        <taxon>Chaetothyriales</taxon>
        <taxon>Cyphellophoraceae</taxon>
        <taxon>Cyphellophora</taxon>
    </lineage>
</organism>
<dbReference type="HOGENOM" id="CLU_008698_4_1_1"/>
<dbReference type="GO" id="GO:0046872">
    <property type="term" value="F:metal ion binding"/>
    <property type="evidence" value="ECO:0007669"/>
    <property type="project" value="UniProtKB-UniRule"/>
</dbReference>
<keyword evidence="4 7" id="KW-0239">DNA-directed DNA polymerase</keyword>
<feature type="region of interest" description="Disordered" evidence="8">
    <location>
        <begin position="164"/>
        <end position="248"/>
    </location>
</feature>
<dbReference type="GO" id="GO:0003677">
    <property type="term" value="F:DNA binding"/>
    <property type="evidence" value="ECO:0007669"/>
    <property type="project" value="UniProtKB-UniRule"/>
</dbReference>
<evidence type="ECO:0000259" key="9">
    <source>
        <dbReference type="SMART" id="SM00483"/>
    </source>
</evidence>
<dbReference type="Pfam" id="PF14792">
    <property type="entry name" value="DNA_pol_B_palm"/>
    <property type="match status" value="1"/>
</dbReference>
<feature type="compositionally biased region" description="Polar residues" evidence="8">
    <location>
        <begin position="225"/>
        <end position="238"/>
    </location>
</feature>
<comment type="similarity">
    <text evidence="7">Belongs to the DNA polymerase type-X family.</text>
</comment>
<dbReference type="CDD" id="cd00141">
    <property type="entry name" value="NT_POLXc"/>
    <property type="match status" value="1"/>
</dbReference>
<dbReference type="OrthoDB" id="205514at2759"/>
<dbReference type="AlphaFoldDB" id="W2RRL4"/>
<accession>W2RRL4</accession>
<dbReference type="InterPro" id="IPR018944">
    <property type="entry name" value="DNA_pol_lambd_fingers_domain"/>
</dbReference>
<dbReference type="Pfam" id="PF10391">
    <property type="entry name" value="DNA_pol_lambd_f"/>
    <property type="match status" value="1"/>
</dbReference>
<dbReference type="GO" id="GO:0005634">
    <property type="term" value="C:nucleus"/>
    <property type="evidence" value="ECO:0007669"/>
    <property type="project" value="UniProtKB-SubCell"/>
</dbReference>
<dbReference type="InterPro" id="IPR043519">
    <property type="entry name" value="NT_sf"/>
</dbReference>
<keyword evidence="3 7" id="KW-0227">DNA damage</keyword>
<sequence>MPPPHAAALDLSSAPPIFILSTHLSTEELHEYEDLVYAAGGALTYNPTEGRVFLARISQKKRAAFDLRSKGIWTEPGEPPAALATEGESGPAARGRKRKHPNSSQSSGTSSPGPPPSPPSTPIWPDLSSHVLVIKLEWLDACIKQRTQLAHQSQVVYAGKIITKPKGESTPPPIPSTVTYIKATPGPSSTHAVPSAAPPAPRPFSSHSRTAPSLTKRPPPRLHRTTTSEAEGNSSRGPSPSKLPALPSWATQSNTASYACCRSTLLTGPNDSFISQLQKIKLARILTLDAIGVRAYSTSIAALAAYPHELSSETEILRLPGCNSRIAELWLEWFDSADTNAERSIAHVRQLDADPDLTILRGFYEIWGVGADTARKLYYTHGLKDLDDIVEYHWNSLNRVQQIGVKFYAEFAKRIPRAEVEAIAGVILRHARACKGIKESDWGTERDMVCVIVGGYRRGKQESGDVDVILSHRDEGVTHELVVDVVRSLEIEGWVTHTLTLQTTTSDRDQQTLPFRGEGHGGHGFDSLDKALCVWQDPNFDSESGTIQKNSNIHRRVDIILSPWRTVGCAVLGWSGGTTFQRDLRRFAAKVKGWKFDSSGVRDRASGAVVELEGNGKTWEERERNVMEGLGVGWRPPEERCTG</sequence>
<dbReference type="SMART" id="SM00483">
    <property type="entry name" value="POLXc"/>
    <property type="match status" value="1"/>
</dbReference>
<dbReference type="PRINTS" id="PR00870">
    <property type="entry name" value="DNAPOLXBETA"/>
</dbReference>
<comment type="subcellular location">
    <subcellularLocation>
        <location evidence="7">Nucleus</location>
    </subcellularLocation>
</comment>
<evidence type="ECO:0000256" key="4">
    <source>
        <dbReference type="ARBA" id="ARBA00022932"/>
    </source>
</evidence>
<keyword evidence="2 7" id="KW-0548">Nucleotidyltransferase</keyword>
<dbReference type="InterPro" id="IPR027421">
    <property type="entry name" value="DNA_pol_lamdba_lyase_dom_sf"/>
</dbReference>
<comment type="catalytic activity">
    <reaction evidence="6 7">
        <text>DNA(n) + a 2'-deoxyribonucleoside 5'-triphosphate = DNA(n+1) + diphosphate</text>
        <dbReference type="Rhea" id="RHEA:22508"/>
        <dbReference type="Rhea" id="RHEA-COMP:17339"/>
        <dbReference type="Rhea" id="RHEA-COMP:17340"/>
        <dbReference type="ChEBI" id="CHEBI:33019"/>
        <dbReference type="ChEBI" id="CHEBI:61560"/>
        <dbReference type="ChEBI" id="CHEBI:173112"/>
        <dbReference type="EC" id="2.7.7.7"/>
    </reaction>
</comment>
<dbReference type="GO" id="GO:0003887">
    <property type="term" value="F:DNA-directed DNA polymerase activity"/>
    <property type="evidence" value="ECO:0007669"/>
    <property type="project" value="UniProtKB-UniRule"/>
</dbReference>
<keyword evidence="1 7" id="KW-0808">Transferase</keyword>
<dbReference type="Pfam" id="PF14791">
    <property type="entry name" value="DNA_pol_B_thumb"/>
    <property type="match status" value="1"/>
</dbReference>
<evidence type="ECO:0000313" key="11">
    <source>
        <dbReference type="Proteomes" id="UP000030752"/>
    </source>
</evidence>
<dbReference type="eggNOG" id="KOG2534">
    <property type="taxonomic scope" value="Eukaryota"/>
</dbReference>
<evidence type="ECO:0000256" key="1">
    <source>
        <dbReference type="ARBA" id="ARBA00022679"/>
    </source>
</evidence>
<dbReference type="PRINTS" id="PR00869">
    <property type="entry name" value="DNAPOLX"/>
</dbReference>
<dbReference type="Gene3D" id="1.10.150.20">
    <property type="entry name" value="5' to 3' exonuclease, C-terminal subdomain"/>
    <property type="match status" value="1"/>
</dbReference>
<dbReference type="EC" id="2.7.7.7" evidence="7"/>
<gene>
    <name evidence="10" type="ORF">HMPREF1541_05329</name>
</gene>
<reference evidence="10 11" key="1">
    <citation type="submission" date="2013-03" db="EMBL/GenBank/DDBJ databases">
        <title>The Genome Sequence of Phialophora europaea CBS 101466.</title>
        <authorList>
            <consortium name="The Broad Institute Genomics Platform"/>
            <person name="Cuomo C."/>
            <person name="de Hoog S."/>
            <person name="Gorbushina A."/>
            <person name="Walker B."/>
            <person name="Young S.K."/>
            <person name="Zeng Q."/>
            <person name="Gargeya S."/>
            <person name="Fitzgerald M."/>
            <person name="Haas B."/>
            <person name="Abouelleil A."/>
            <person name="Allen A.W."/>
            <person name="Alvarado L."/>
            <person name="Arachchi H.M."/>
            <person name="Berlin A.M."/>
            <person name="Chapman S.B."/>
            <person name="Gainer-Dewar J."/>
            <person name="Goldberg J."/>
            <person name="Griggs A."/>
            <person name="Gujja S."/>
            <person name="Hansen M."/>
            <person name="Howarth C."/>
            <person name="Imamovic A."/>
            <person name="Ireland A."/>
            <person name="Larimer J."/>
            <person name="McCowan C."/>
            <person name="Murphy C."/>
            <person name="Pearson M."/>
            <person name="Poon T.W."/>
            <person name="Priest M."/>
            <person name="Roberts A."/>
            <person name="Saif S."/>
            <person name="Shea T."/>
            <person name="Sisk P."/>
            <person name="Sykes S."/>
            <person name="Wortman J."/>
            <person name="Nusbaum C."/>
            <person name="Birren B."/>
        </authorList>
    </citation>
    <scope>NUCLEOTIDE SEQUENCE [LARGE SCALE GENOMIC DNA]</scope>
    <source>
        <strain evidence="10 11">CBS 101466</strain>
    </source>
</reference>
<dbReference type="SUPFAM" id="SSF81585">
    <property type="entry name" value="PsbU/PolX domain-like"/>
    <property type="match status" value="1"/>
</dbReference>
<feature type="region of interest" description="Disordered" evidence="8">
    <location>
        <begin position="71"/>
        <end position="123"/>
    </location>
</feature>
<dbReference type="InterPro" id="IPR029398">
    <property type="entry name" value="PolB_thumb"/>
</dbReference>
<dbReference type="EMBL" id="KB822721">
    <property type="protein sequence ID" value="ETN39107.1"/>
    <property type="molecule type" value="Genomic_DNA"/>
</dbReference>
<dbReference type="InterPro" id="IPR002054">
    <property type="entry name" value="DNA-dir_DNA_pol_X"/>
</dbReference>
<keyword evidence="11" id="KW-1185">Reference proteome</keyword>
<feature type="compositionally biased region" description="Low complexity" evidence="8">
    <location>
        <begin position="102"/>
        <end position="111"/>
    </location>
</feature>
<keyword evidence="7" id="KW-0539">Nucleus</keyword>
<evidence type="ECO:0000256" key="7">
    <source>
        <dbReference type="RuleBase" id="RU366014"/>
    </source>
</evidence>
<dbReference type="Gene3D" id="3.30.460.10">
    <property type="entry name" value="Beta Polymerase, domain 2"/>
    <property type="match status" value="1"/>
</dbReference>
<dbReference type="InterPro" id="IPR010996">
    <property type="entry name" value="HHH_MUS81"/>
</dbReference>
<dbReference type="InterPro" id="IPR028207">
    <property type="entry name" value="DNA_pol_B_palm_palm"/>
</dbReference>
<dbReference type="RefSeq" id="XP_008717892.1">
    <property type="nucleotide sequence ID" value="XM_008719670.1"/>
</dbReference>
<evidence type="ECO:0000313" key="10">
    <source>
        <dbReference type="EMBL" id="ETN39107.1"/>
    </source>
</evidence>
<dbReference type="GO" id="GO:0006303">
    <property type="term" value="P:double-strand break repair via nonhomologous end joining"/>
    <property type="evidence" value="ECO:0007669"/>
    <property type="project" value="TreeGrafter"/>
</dbReference>
<feature type="domain" description="DNA-directed DNA polymerase X" evidence="9">
    <location>
        <begin position="267"/>
        <end position="641"/>
    </location>
</feature>
<evidence type="ECO:0000256" key="2">
    <source>
        <dbReference type="ARBA" id="ARBA00022695"/>
    </source>
</evidence>
<dbReference type="SUPFAM" id="SSF47802">
    <property type="entry name" value="DNA polymerase beta, N-terminal domain-like"/>
    <property type="match status" value="1"/>
</dbReference>
<keyword evidence="5 7" id="KW-0234">DNA repair</keyword>
<dbReference type="InterPro" id="IPR022312">
    <property type="entry name" value="DNA_pol_X"/>
</dbReference>
<evidence type="ECO:0000256" key="6">
    <source>
        <dbReference type="ARBA" id="ARBA00049244"/>
    </source>
</evidence>
<dbReference type="GeneID" id="19972668"/>
<dbReference type="InParanoid" id="W2RRL4"/>
<dbReference type="InterPro" id="IPR002008">
    <property type="entry name" value="DNA_pol_X_beta-like"/>
</dbReference>
<dbReference type="InterPro" id="IPR037160">
    <property type="entry name" value="DNA_Pol_thumb_sf"/>
</dbReference>
<protein>
    <recommendedName>
        <fullName evidence="7">DNA polymerase</fullName>
        <ecNumber evidence="7">2.7.7.7</ecNumber>
    </recommendedName>
</protein>
<dbReference type="FunFam" id="3.30.210.10:FF:000005">
    <property type="entry name" value="DNA polymerase IV"/>
    <property type="match status" value="1"/>
</dbReference>
<comment type="function">
    <text evidence="7">DNA polymerase that functions in several pathways of DNA repair. Involved in base excision repair (BER) responsible for repair of lesions that give rise to abasic (AP) sites in DNA. Also contributes to DNA double-strand break repair by non-homologous end joining and homologous recombination. Has both template-dependent and template-independent (terminal transferase) DNA polymerase activities. Has also a 5'-deoxyribose-5-phosphate lyase (dRP lyase) activity.</text>
</comment>
<dbReference type="Gene3D" id="1.10.150.110">
    <property type="entry name" value="DNA polymerase beta, N-terminal domain-like"/>
    <property type="match status" value="1"/>
</dbReference>
<dbReference type="SUPFAM" id="SSF81301">
    <property type="entry name" value="Nucleotidyltransferase"/>
    <property type="match status" value="1"/>
</dbReference>
<dbReference type="VEuPathDB" id="FungiDB:HMPREF1541_05329"/>
<evidence type="ECO:0000256" key="5">
    <source>
        <dbReference type="ARBA" id="ARBA00023204"/>
    </source>
</evidence>
<evidence type="ECO:0000256" key="3">
    <source>
        <dbReference type="ARBA" id="ARBA00022763"/>
    </source>
</evidence>
<dbReference type="PANTHER" id="PTHR11276">
    <property type="entry name" value="DNA POLYMERASE TYPE-X FAMILY MEMBER"/>
    <property type="match status" value="1"/>
</dbReference>
<dbReference type="PANTHER" id="PTHR11276:SF29">
    <property type="entry name" value="DNA POLYMERASE TYPE-X FAMILY PROTEIN POL4"/>
    <property type="match status" value="1"/>
</dbReference>
<evidence type="ECO:0000256" key="8">
    <source>
        <dbReference type="SAM" id="MobiDB-lite"/>
    </source>
</evidence>
<dbReference type="STRING" id="1220924.W2RRL4"/>